<dbReference type="AlphaFoldDB" id="F6H530"/>
<sequence length="244" mass="27720">MAAEVLGLFDFYWFQHLIFRNEPSPPPPATDPDHEPLQESKLSRLPTLHVRSRSDQFLSSKGSFTPDSLSPDSVLQAPKLQTVMSGKEVGEEFDDAPKKEERQRPVLDQRKVYGGRKSKGSSKSLSDLEFEELKGFMDLGFVFSEEDKNSKLVSIVPGLQRLGKKGGEDDEEEDAKIVSVSRPYLSEAWDVMDRRRKEVDPLLNWRIPDFGDEMDMKEHLRFWAHMVASAVNLLSSFNSQSMIG</sequence>
<proteinExistence type="predicted"/>
<feature type="compositionally biased region" description="Basic and acidic residues" evidence="1">
    <location>
        <begin position="31"/>
        <end position="42"/>
    </location>
</feature>
<dbReference type="Proteomes" id="UP000009183">
    <property type="component" value="Chromosome 12"/>
</dbReference>
<evidence type="ECO:0008006" key="4">
    <source>
        <dbReference type="Google" id="ProtNLM"/>
    </source>
</evidence>
<dbReference type="FunCoup" id="F6H530">
    <property type="interactions" value="59"/>
</dbReference>
<dbReference type="OrthoDB" id="1911878at2759"/>
<dbReference type="EMBL" id="FN595235">
    <property type="protein sequence ID" value="CCB47398.1"/>
    <property type="molecule type" value="Genomic_DNA"/>
</dbReference>
<evidence type="ECO:0000313" key="3">
    <source>
        <dbReference type="Proteomes" id="UP000009183"/>
    </source>
</evidence>
<protein>
    <recommendedName>
        <fullName evidence="4">DUF1685 domain-containing protein</fullName>
    </recommendedName>
</protein>
<feature type="compositionally biased region" description="Polar residues" evidence="1">
    <location>
        <begin position="55"/>
        <end position="73"/>
    </location>
</feature>
<dbReference type="eggNOG" id="ENOG502RYMY">
    <property type="taxonomic scope" value="Eukaryota"/>
</dbReference>
<name>F6H530_VITVI</name>
<feature type="region of interest" description="Disordered" evidence="1">
    <location>
        <begin position="22"/>
        <end position="123"/>
    </location>
</feature>
<dbReference type="InterPro" id="IPR012881">
    <property type="entry name" value="DUF1685"/>
</dbReference>
<accession>F6H530</accession>
<gene>
    <name evidence="2" type="ordered locus">VIT_12s0028g01720</name>
</gene>
<reference evidence="3" key="1">
    <citation type="journal article" date="2007" name="Nature">
        <title>The grapevine genome sequence suggests ancestral hexaploidization in major angiosperm phyla.</title>
        <authorList>
            <consortium name="The French-Italian Public Consortium for Grapevine Genome Characterization."/>
            <person name="Jaillon O."/>
            <person name="Aury J.-M."/>
            <person name="Noel B."/>
            <person name="Policriti A."/>
            <person name="Clepet C."/>
            <person name="Casagrande A."/>
            <person name="Choisne N."/>
            <person name="Aubourg S."/>
            <person name="Vitulo N."/>
            <person name="Jubin C."/>
            <person name="Vezzi A."/>
            <person name="Legeai F."/>
            <person name="Hugueney P."/>
            <person name="Dasilva C."/>
            <person name="Horner D."/>
            <person name="Mica E."/>
            <person name="Jublot D."/>
            <person name="Poulain J."/>
            <person name="Bruyere C."/>
            <person name="Billault A."/>
            <person name="Segurens B."/>
            <person name="Gouyvenoux M."/>
            <person name="Ugarte E."/>
            <person name="Cattonaro F."/>
            <person name="Anthouard V."/>
            <person name="Vico V."/>
            <person name="Del Fabbro C."/>
            <person name="Alaux M."/>
            <person name="Di Gaspero G."/>
            <person name="Dumas V."/>
            <person name="Felice N."/>
            <person name="Paillard S."/>
            <person name="Juman I."/>
            <person name="Moroldo M."/>
            <person name="Scalabrin S."/>
            <person name="Canaguier A."/>
            <person name="Le Clainche I."/>
            <person name="Malacrida G."/>
            <person name="Durand E."/>
            <person name="Pesole G."/>
            <person name="Laucou V."/>
            <person name="Chatelet P."/>
            <person name="Merdinoglu D."/>
            <person name="Delledonne M."/>
            <person name="Pezzotti M."/>
            <person name="Lecharny A."/>
            <person name="Scarpelli C."/>
            <person name="Artiguenave F."/>
            <person name="Pe M.E."/>
            <person name="Valle G."/>
            <person name="Morgante M."/>
            <person name="Caboche M."/>
            <person name="Adam-Blondon A.-F."/>
            <person name="Weissenbach J."/>
            <person name="Quetier F."/>
            <person name="Wincker P."/>
        </authorList>
    </citation>
    <scope>NUCLEOTIDE SEQUENCE [LARGE SCALE GENOMIC DNA]</scope>
    <source>
        <strain evidence="3">cv. Pinot noir / PN40024</strain>
    </source>
</reference>
<organism evidence="2 3">
    <name type="scientific">Vitis vinifera</name>
    <name type="common">Grape</name>
    <dbReference type="NCBI Taxonomy" id="29760"/>
    <lineage>
        <taxon>Eukaryota</taxon>
        <taxon>Viridiplantae</taxon>
        <taxon>Streptophyta</taxon>
        <taxon>Embryophyta</taxon>
        <taxon>Tracheophyta</taxon>
        <taxon>Spermatophyta</taxon>
        <taxon>Magnoliopsida</taxon>
        <taxon>eudicotyledons</taxon>
        <taxon>Gunneridae</taxon>
        <taxon>Pentapetalae</taxon>
        <taxon>rosids</taxon>
        <taxon>Vitales</taxon>
        <taxon>Vitaceae</taxon>
        <taxon>Viteae</taxon>
        <taxon>Vitis</taxon>
    </lineage>
</organism>
<evidence type="ECO:0000256" key="1">
    <source>
        <dbReference type="SAM" id="MobiDB-lite"/>
    </source>
</evidence>
<dbReference type="Pfam" id="PF07939">
    <property type="entry name" value="DUF1685"/>
    <property type="match status" value="1"/>
</dbReference>
<dbReference type="HOGENOM" id="CLU_071702_1_0_1"/>
<dbReference type="PANTHER" id="PTHR33785">
    <property type="entry name" value="OS06G0550800 PROTEIN"/>
    <property type="match status" value="1"/>
</dbReference>
<dbReference type="InParanoid" id="F6H530"/>
<evidence type="ECO:0000313" key="2">
    <source>
        <dbReference type="EMBL" id="CCB47398.1"/>
    </source>
</evidence>
<dbReference type="PANTHER" id="PTHR33785:SF12">
    <property type="entry name" value="DUF1685 FAMILY PROTEIN"/>
    <property type="match status" value="1"/>
</dbReference>
<dbReference type="PaxDb" id="29760-VIT_12s0028g01720.t01"/>
<feature type="compositionally biased region" description="Basic and acidic residues" evidence="1">
    <location>
        <begin position="95"/>
        <end position="111"/>
    </location>
</feature>
<keyword evidence="3" id="KW-1185">Reference proteome</keyword>